<dbReference type="SUPFAM" id="SSF55729">
    <property type="entry name" value="Acyl-CoA N-acyltransferases (Nat)"/>
    <property type="match status" value="1"/>
</dbReference>
<dbReference type="GO" id="GO:0016747">
    <property type="term" value="F:acyltransferase activity, transferring groups other than amino-acyl groups"/>
    <property type="evidence" value="ECO:0007669"/>
    <property type="project" value="InterPro"/>
</dbReference>
<dbReference type="Proteomes" id="UP001250538">
    <property type="component" value="Unassembled WGS sequence"/>
</dbReference>
<dbReference type="CDD" id="cd04301">
    <property type="entry name" value="NAT_SF"/>
    <property type="match status" value="1"/>
</dbReference>
<dbReference type="InterPro" id="IPR000182">
    <property type="entry name" value="GNAT_dom"/>
</dbReference>
<dbReference type="Gene3D" id="3.40.630.30">
    <property type="match status" value="1"/>
</dbReference>
<accession>A0AAJ2JU11</accession>
<organism evidence="2 3">
    <name type="scientific">Paenibacillus suaedae</name>
    <dbReference type="NCBI Taxonomy" id="3077233"/>
    <lineage>
        <taxon>Bacteria</taxon>
        <taxon>Bacillati</taxon>
        <taxon>Bacillota</taxon>
        <taxon>Bacilli</taxon>
        <taxon>Bacillales</taxon>
        <taxon>Paenibacillaceae</taxon>
        <taxon>Paenibacillus</taxon>
    </lineage>
</organism>
<proteinExistence type="predicted"/>
<evidence type="ECO:0000313" key="2">
    <source>
        <dbReference type="EMBL" id="MDT8976232.1"/>
    </source>
</evidence>
<dbReference type="RefSeq" id="WP_315744690.1">
    <property type="nucleotide sequence ID" value="NZ_JAVYAA010000002.1"/>
</dbReference>
<dbReference type="EC" id="2.3.1.-" evidence="2"/>
<name>A0AAJ2JU11_9BACL</name>
<protein>
    <submittedName>
        <fullName evidence="2">GNAT family N-acetyltransferase</fullName>
        <ecNumber evidence="2">2.3.1.-</ecNumber>
    </submittedName>
</protein>
<feature type="domain" description="N-acetyltransferase" evidence="1">
    <location>
        <begin position="1"/>
        <end position="183"/>
    </location>
</feature>
<evidence type="ECO:0000313" key="3">
    <source>
        <dbReference type="Proteomes" id="UP001250538"/>
    </source>
</evidence>
<gene>
    <name evidence="2" type="ORF">RQP50_08235</name>
</gene>
<keyword evidence="2" id="KW-0808">Transferase</keyword>
<dbReference type="InterPro" id="IPR016181">
    <property type="entry name" value="Acyl_CoA_acyltransferase"/>
</dbReference>
<evidence type="ECO:0000259" key="1">
    <source>
        <dbReference type="PROSITE" id="PS51186"/>
    </source>
</evidence>
<dbReference type="EMBL" id="JAVYAA010000002">
    <property type="protein sequence ID" value="MDT8976232.1"/>
    <property type="molecule type" value="Genomic_DNA"/>
</dbReference>
<keyword evidence="3" id="KW-1185">Reference proteome</keyword>
<sequence length="218" mass="26027">MNIRLAGVQDIDQLIRMRWDFSNEYNEEQVEEELYEDFYKECRSFLLEAMKGGNWFIWVAELDGSVISHIYLELIHKVPRPGRKTNPFVYMTNVYTVPKHRGNQIGSRLMKEIEAWSKQQEHEFIIVWPSEWSIPSMKGTGTAYAMTRWSCIYSVVLNHRGRAIHEFGKSNYRNQNWFRTLVYSHVSTVSCMDGRAGWKYTRNNWHRLNLQMEWGEMI</sequence>
<comment type="caution">
    <text evidence="2">The sequence shown here is derived from an EMBL/GenBank/DDBJ whole genome shotgun (WGS) entry which is preliminary data.</text>
</comment>
<dbReference type="Pfam" id="PF00583">
    <property type="entry name" value="Acetyltransf_1"/>
    <property type="match status" value="1"/>
</dbReference>
<keyword evidence="2" id="KW-0012">Acyltransferase</keyword>
<dbReference type="AlphaFoldDB" id="A0AAJ2JU11"/>
<reference evidence="3" key="1">
    <citation type="submission" date="2023-09" db="EMBL/GenBank/DDBJ databases">
        <title>Paenibacillus sp. chi10 Genome sequencing and assembly.</title>
        <authorList>
            <person name="Kim I."/>
        </authorList>
    </citation>
    <scope>NUCLEOTIDE SEQUENCE [LARGE SCALE GENOMIC DNA]</scope>
    <source>
        <strain evidence="3">chi10</strain>
    </source>
</reference>
<dbReference type="PROSITE" id="PS51186">
    <property type="entry name" value="GNAT"/>
    <property type="match status" value="1"/>
</dbReference>